<keyword evidence="9" id="KW-1185">Reference proteome</keyword>
<dbReference type="PANTHER" id="PTHR34276">
    <property type="entry name" value="MINI-RIBONUCLEASE 3"/>
    <property type="match status" value="1"/>
</dbReference>
<evidence type="ECO:0000256" key="4">
    <source>
        <dbReference type="ARBA" id="ARBA00022759"/>
    </source>
</evidence>
<comment type="subcellular location">
    <subcellularLocation>
        <location evidence="6">Cytoplasm</location>
    </subcellularLocation>
</comment>
<dbReference type="GO" id="GO:0019843">
    <property type="term" value="F:rRNA binding"/>
    <property type="evidence" value="ECO:0007669"/>
    <property type="project" value="UniProtKB-UniRule"/>
</dbReference>
<dbReference type="InterPro" id="IPR000999">
    <property type="entry name" value="RNase_III_dom"/>
</dbReference>
<keyword evidence="3 6" id="KW-0540">Nuclease</keyword>
<evidence type="ECO:0000259" key="7">
    <source>
        <dbReference type="Pfam" id="PF00636"/>
    </source>
</evidence>
<name>A0A926ISP9_9FIRM</name>
<comment type="caution">
    <text evidence="8">The sequence shown here is derived from an EMBL/GenBank/DDBJ whole genome shotgun (WGS) entry which is preliminary data.</text>
</comment>
<evidence type="ECO:0000256" key="3">
    <source>
        <dbReference type="ARBA" id="ARBA00022722"/>
    </source>
</evidence>
<dbReference type="HAMAP" id="MF_01468">
    <property type="entry name" value="RNase_Mini_III"/>
    <property type="match status" value="1"/>
</dbReference>
<protein>
    <recommendedName>
        <fullName evidence="6">Mini-ribonuclease 3</fullName>
        <shortName evidence="6">Mini-3</shortName>
        <shortName evidence="6">Mini-RNase 3</shortName>
        <ecNumber evidence="6">3.1.26.-</ecNumber>
    </recommendedName>
    <alternativeName>
        <fullName evidence="6">Mini-RNase III</fullName>
        <shortName evidence="6">Mini-III</shortName>
    </alternativeName>
</protein>
<dbReference type="InterPro" id="IPR008226">
    <property type="entry name" value="Mini3_fam"/>
</dbReference>
<gene>
    <name evidence="6" type="primary">mrnC</name>
    <name evidence="8" type="ORF">H8706_05135</name>
</gene>
<sequence>MFDFEVNAPLETISPLTFAYVGDAVHELYVRTMLAKDKNLPASKLHRAATTFVSARAQSQTVAAIEENLSEDEIKIYKRGRNAKSPTAAKNADIIDYRRATGFETLLGYLYFKKDFARLEEILKLSYEMHS</sequence>
<dbReference type="GO" id="GO:0005737">
    <property type="term" value="C:cytoplasm"/>
    <property type="evidence" value="ECO:0007669"/>
    <property type="project" value="UniProtKB-SubCell"/>
</dbReference>
<dbReference type="PANTHER" id="PTHR34276:SF1">
    <property type="entry name" value="MINI-RIBONUCLEASE 3"/>
    <property type="match status" value="1"/>
</dbReference>
<feature type="domain" description="RNase III" evidence="7">
    <location>
        <begin position="18"/>
        <end position="114"/>
    </location>
</feature>
<evidence type="ECO:0000313" key="8">
    <source>
        <dbReference type="EMBL" id="MBC8596251.1"/>
    </source>
</evidence>
<keyword evidence="1 6" id="KW-0690">Ribosome biogenesis</keyword>
<dbReference type="PIRSF" id="PIRSF005520">
    <property type="entry name" value="UCP005520"/>
    <property type="match status" value="1"/>
</dbReference>
<keyword evidence="6" id="KW-0460">Magnesium</keyword>
<accession>A0A926ISP9</accession>
<evidence type="ECO:0000256" key="6">
    <source>
        <dbReference type="HAMAP-Rule" id="MF_01468"/>
    </source>
</evidence>
<keyword evidence="2 6" id="KW-0698">rRNA processing</keyword>
<dbReference type="EC" id="3.1.26.-" evidence="6"/>
<comment type="function">
    <text evidence="6">Involved in correct processing of both the 5' and 3' ends of 23S rRNA precursor. Processes 30S rRNA precursor transcript even in absence of ribonuclease 3 (Rnc); Rnc processes 30S rRNA into smaller rRNA precursors.</text>
</comment>
<dbReference type="GO" id="GO:0006364">
    <property type="term" value="P:rRNA processing"/>
    <property type="evidence" value="ECO:0007669"/>
    <property type="project" value="UniProtKB-UniRule"/>
</dbReference>
<dbReference type="AlphaFoldDB" id="A0A926ISP9"/>
<evidence type="ECO:0000256" key="1">
    <source>
        <dbReference type="ARBA" id="ARBA00022517"/>
    </source>
</evidence>
<keyword evidence="5 6" id="KW-0378">Hydrolase</keyword>
<evidence type="ECO:0000256" key="2">
    <source>
        <dbReference type="ARBA" id="ARBA00022552"/>
    </source>
</evidence>
<dbReference type="Gene3D" id="1.10.1520.10">
    <property type="entry name" value="Ribonuclease III domain"/>
    <property type="match status" value="1"/>
</dbReference>
<keyword evidence="6" id="KW-0694">RNA-binding</keyword>
<dbReference type="InterPro" id="IPR036389">
    <property type="entry name" value="RNase_III_sf"/>
</dbReference>
<comment type="similarity">
    <text evidence="6">Belongs to the MrnC RNase family.</text>
</comment>
<dbReference type="Pfam" id="PF00636">
    <property type="entry name" value="Ribonuclease_3"/>
    <property type="match status" value="1"/>
</dbReference>
<organism evidence="8 9">
    <name type="scientific">Qingrenia yutianensis</name>
    <dbReference type="NCBI Taxonomy" id="2763676"/>
    <lineage>
        <taxon>Bacteria</taxon>
        <taxon>Bacillati</taxon>
        <taxon>Bacillota</taxon>
        <taxon>Clostridia</taxon>
        <taxon>Eubacteriales</taxon>
        <taxon>Oscillospiraceae</taxon>
        <taxon>Qingrenia</taxon>
    </lineage>
</organism>
<feature type="active site" evidence="6">
    <location>
        <position position="23"/>
    </location>
</feature>
<comment type="cofactor">
    <cofactor evidence="6">
        <name>Mg(2+)</name>
        <dbReference type="ChEBI" id="CHEBI:18420"/>
    </cofactor>
</comment>
<keyword evidence="6" id="KW-0963">Cytoplasm</keyword>
<reference evidence="8" key="1">
    <citation type="submission" date="2020-08" db="EMBL/GenBank/DDBJ databases">
        <title>Genome public.</title>
        <authorList>
            <person name="Liu C."/>
            <person name="Sun Q."/>
        </authorList>
    </citation>
    <scope>NUCLEOTIDE SEQUENCE</scope>
    <source>
        <strain evidence="8">NSJ-50</strain>
    </source>
</reference>
<proteinExistence type="inferred from homology"/>
<dbReference type="GO" id="GO:0004525">
    <property type="term" value="F:ribonuclease III activity"/>
    <property type="evidence" value="ECO:0007669"/>
    <property type="project" value="InterPro"/>
</dbReference>
<dbReference type="RefSeq" id="WP_178347683.1">
    <property type="nucleotide sequence ID" value="NZ_JACRTE010000004.1"/>
</dbReference>
<dbReference type="EMBL" id="JACRTE010000004">
    <property type="protein sequence ID" value="MBC8596251.1"/>
    <property type="molecule type" value="Genomic_DNA"/>
</dbReference>
<dbReference type="SUPFAM" id="SSF69065">
    <property type="entry name" value="RNase III domain-like"/>
    <property type="match status" value="1"/>
</dbReference>
<keyword evidence="4 6" id="KW-0255">Endonuclease</keyword>
<keyword evidence="6" id="KW-0699">rRNA-binding</keyword>
<comment type="subunit">
    <text evidence="6">Homodimer.</text>
</comment>
<evidence type="ECO:0000256" key="5">
    <source>
        <dbReference type="ARBA" id="ARBA00022801"/>
    </source>
</evidence>
<evidence type="ECO:0000313" key="9">
    <source>
        <dbReference type="Proteomes" id="UP000647416"/>
    </source>
</evidence>
<dbReference type="Proteomes" id="UP000647416">
    <property type="component" value="Unassembled WGS sequence"/>
</dbReference>